<dbReference type="Pfam" id="PF02653">
    <property type="entry name" value="BPD_transp_2"/>
    <property type="match status" value="1"/>
</dbReference>
<dbReference type="InterPro" id="IPR001851">
    <property type="entry name" value="ABC_transp_permease"/>
</dbReference>
<sequence length="397" mass="40284">MSAPAPKYTGCCARLPTRGWRCCSPAPISTRFWVSASACSSSTATDWCTKRRRGRSPATGSPNGSHMADLSVNDVAARQGSAQPAKGGGRAWLRRAAPFLPILALAGVAALTVDGFGTAPNLIAVVQASAITGIAAIGTAAITISGKFVSLAIEQQAVTAAYIFAAAVSAGQPALVAVLLAFAAAVLLGGAQGYLVSRGLNPIVTTLAFGSVLFGSVVMLADNRTITLSPNPIAWLGGGTTFGIPNQAIVFAVLLVLGSLFLSRTKLGRQMVLTGANARAADLVGVPTRRIVVFAFVAAALAAALVGILVVGQVSQAKSDMFRGLTIDVVAAILVGGIAIQGGEGQLWRAGFGAIVLTMLGNIMLLLGIDAGVRDLIKGLLAGGVLLSMTLLKARNP</sequence>
<dbReference type="CDD" id="cd06579">
    <property type="entry name" value="TM_PBP1_transp_AraH_like"/>
    <property type="match status" value="1"/>
</dbReference>
<dbReference type="Proteomes" id="UP000241229">
    <property type="component" value="Unassembled WGS sequence"/>
</dbReference>
<dbReference type="OrthoDB" id="8100473at2"/>
<keyword evidence="4" id="KW-0997">Cell inner membrane</keyword>
<feature type="transmembrane region" description="Helical" evidence="8">
    <location>
        <begin position="291"/>
        <end position="312"/>
    </location>
</feature>
<dbReference type="AlphaFoldDB" id="A0A2P7RVP3"/>
<dbReference type="EMBL" id="PXYK01000030">
    <property type="protein sequence ID" value="PSJ54288.1"/>
    <property type="molecule type" value="Genomic_DNA"/>
</dbReference>
<dbReference type="PANTHER" id="PTHR32196">
    <property type="entry name" value="ABC TRANSPORTER PERMEASE PROTEIN YPHD-RELATED-RELATED"/>
    <property type="match status" value="1"/>
</dbReference>
<feature type="transmembrane region" description="Helical" evidence="8">
    <location>
        <begin position="347"/>
        <end position="369"/>
    </location>
</feature>
<feature type="transmembrane region" description="Helical" evidence="8">
    <location>
        <begin position="200"/>
        <end position="221"/>
    </location>
</feature>
<evidence type="ECO:0000256" key="1">
    <source>
        <dbReference type="ARBA" id="ARBA00004651"/>
    </source>
</evidence>
<evidence type="ECO:0000256" key="4">
    <source>
        <dbReference type="ARBA" id="ARBA00022519"/>
    </source>
</evidence>
<protein>
    <recommendedName>
        <fullName evidence="11">ABC transporter permease</fullName>
    </recommendedName>
</protein>
<evidence type="ECO:0000313" key="9">
    <source>
        <dbReference type="EMBL" id="PSJ54288.1"/>
    </source>
</evidence>
<feature type="transmembrane region" description="Helical" evidence="8">
    <location>
        <begin position="324"/>
        <end position="341"/>
    </location>
</feature>
<proteinExistence type="predicted"/>
<dbReference type="GO" id="GO:0005886">
    <property type="term" value="C:plasma membrane"/>
    <property type="evidence" value="ECO:0007669"/>
    <property type="project" value="UniProtKB-SubCell"/>
</dbReference>
<evidence type="ECO:0000256" key="2">
    <source>
        <dbReference type="ARBA" id="ARBA00022448"/>
    </source>
</evidence>
<reference evidence="9 10" key="1">
    <citation type="submission" date="2018-03" db="EMBL/GenBank/DDBJ databases">
        <title>The draft genome of Mesorhizobium sp. 6GN-30.</title>
        <authorList>
            <person name="Liu L."/>
            <person name="Li L."/>
            <person name="Wang T."/>
            <person name="Zhang X."/>
            <person name="Liang L."/>
        </authorList>
    </citation>
    <scope>NUCLEOTIDE SEQUENCE [LARGE SCALE GENOMIC DNA]</scope>
    <source>
        <strain evidence="9 10">6GN30</strain>
    </source>
</reference>
<evidence type="ECO:0000256" key="7">
    <source>
        <dbReference type="ARBA" id="ARBA00023136"/>
    </source>
</evidence>
<comment type="subcellular location">
    <subcellularLocation>
        <location evidence="1">Cell membrane</location>
        <topology evidence="1">Multi-pass membrane protein</topology>
    </subcellularLocation>
</comment>
<dbReference type="PANTHER" id="PTHR32196:SF21">
    <property type="entry name" value="ABC TRANSPORTER PERMEASE PROTEIN YPHD-RELATED"/>
    <property type="match status" value="1"/>
</dbReference>
<keyword evidence="2" id="KW-0813">Transport</keyword>
<feature type="transmembrane region" description="Helical" evidence="8">
    <location>
        <begin position="161"/>
        <end position="188"/>
    </location>
</feature>
<organism evidence="9 10">
    <name type="scientific">Kumtagia ephedrae</name>
    <dbReference type="NCBI Taxonomy" id="2116701"/>
    <lineage>
        <taxon>Bacteria</taxon>
        <taxon>Pseudomonadati</taxon>
        <taxon>Pseudomonadota</taxon>
        <taxon>Alphaproteobacteria</taxon>
        <taxon>Hyphomicrobiales</taxon>
        <taxon>Phyllobacteriaceae</taxon>
        <taxon>Kumtagia</taxon>
    </lineage>
</organism>
<evidence type="ECO:0000313" key="10">
    <source>
        <dbReference type="Proteomes" id="UP000241229"/>
    </source>
</evidence>
<keyword evidence="6 8" id="KW-1133">Transmembrane helix</keyword>
<feature type="transmembrane region" description="Helical" evidence="8">
    <location>
        <begin position="96"/>
        <end position="116"/>
    </location>
</feature>
<keyword evidence="10" id="KW-1185">Reference proteome</keyword>
<comment type="caution">
    <text evidence="9">The sequence shown here is derived from an EMBL/GenBank/DDBJ whole genome shotgun (WGS) entry which is preliminary data.</text>
</comment>
<dbReference type="GO" id="GO:0022857">
    <property type="term" value="F:transmembrane transporter activity"/>
    <property type="evidence" value="ECO:0007669"/>
    <property type="project" value="InterPro"/>
</dbReference>
<evidence type="ECO:0000256" key="5">
    <source>
        <dbReference type="ARBA" id="ARBA00022692"/>
    </source>
</evidence>
<feature type="transmembrane region" description="Helical" evidence="8">
    <location>
        <begin position="122"/>
        <end position="149"/>
    </location>
</feature>
<accession>A0A2P7RVP3</accession>
<keyword evidence="7 8" id="KW-0472">Membrane</keyword>
<evidence type="ECO:0000256" key="8">
    <source>
        <dbReference type="SAM" id="Phobius"/>
    </source>
</evidence>
<evidence type="ECO:0008006" key="11">
    <source>
        <dbReference type="Google" id="ProtNLM"/>
    </source>
</evidence>
<gene>
    <name evidence="9" type="ORF">C7I84_24210</name>
</gene>
<keyword evidence="5 8" id="KW-0812">Transmembrane</keyword>
<feature type="transmembrane region" description="Helical" evidence="8">
    <location>
        <begin position="233"/>
        <end position="262"/>
    </location>
</feature>
<evidence type="ECO:0000256" key="3">
    <source>
        <dbReference type="ARBA" id="ARBA00022475"/>
    </source>
</evidence>
<evidence type="ECO:0000256" key="6">
    <source>
        <dbReference type="ARBA" id="ARBA00022989"/>
    </source>
</evidence>
<name>A0A2P7RVP3_9HYPH</name>
<keyword evidence="3" id="KW-1003">Cell membrane</keyword>